<dbReference type="EMBL" id="BPRB01000095">
    <property type="protein sequence ID" value="GJE59783.1"/>
    <property type="molecule type" value="Genomic_DNA"/>
</dbReference>
<sequence>MSYDGTGLDDRQTRAEEAHAEAMHAASVFTCECCGDEHDLFDRVVLTRHPEMPAYCWVCASSEAVGGTYP</sequence>
<gene>
    <name evidence="1" type="ORF">MPOCJGCO_1885</name>
</gene>
<dbReference type="Proteomes" id="UP001055057">
    <property type="component" value="Unassembled WGS sequence"/>
</dbReference>
<reference evidence="1" key="1">
    <citation type="journal article" date="2021" name="Front. Microbiol.">
        <title>Comprehensive Comparative Genomics and Phenotyping of Methylobacterium Species.</title>
        <authorList>
            <person name="Alessa O."/>
            <person name="Ogura Y."/>
            <person name="Fujitani Y."/>
            <person name="Takami H."/>
            <person name="Hayashi T."/>
            <person name="Sahin N."/>
            <person name="Tani A."/>
        </authorList>
    </citation>
    <scope>NUCLEOTIDE SEQUENCE</scope>
    <source>
        <strain evidence="1">DSM 23632</strain>
    </source>
</reference>
<evidence type="ECO:0008006" key="3">
    <source>
        <dbReference type="Google" id="ProtNLM"/>
    </source>
</evidence>
<keyword evidence="2" id="KW-1185">Reference proteome</keyword>
<evidence type="ECO:0000313" key="1">
    <source>
        <dbReference type="EMBL" id="GJE59783.1"/>
    </source>
</evidence>
<accession>A0ABQ4U0H3</accession>
<organism evidence="1 2">
    <name type="scientific">Methylobacterium trifolii</name>
    <dbReference type="NCBI Taxonomy" id="1003092"/>
    <lineage>
        <taxon>Bacteria</taxon>
        <taxon>Pseudomonadati</taxon>
        <taxon>Pseudomonadota</taxon>
        <taxon>Alphaproteobacteria</taxon>
        <taxon>Hyphomicrobiales</taxon>
        <taxon>Methylobacteriaceae</taxon>
        <taxon>Methylobacterium</taxon>
    </lineage>
</organism>
<reference evidence="1" key="2">
    <citation type="submission" date="2021-08" db="EMBL/GenBank/DDBJ databases">
        <authorList>
            <person name="Tani A."/>
            <person name="Ola A."/>
            <person name="Ogura Y."/>
            <person name="Katsura K."/>
            <person name="Hayashi T."/>
        </authorList>
    </citation>
    <scope>NUCLEOTIDE SEQUENCE</scope>
    <source>
        <strain evidence="1">DSM 23632</strain>
    </source>
</reference>
<dbReference type="RefSeq" id="WP_147814704.1">
    <property type="nucleotide sequence ID" value="NZ_BPRB01000095.1"/>
</dbReference>
<protein>
    <recommendedName>
        <fullName evidence="3">Small CPxCG-related zinc finger protein</fullName>
    </recommendedName>
</protein>
<name>A0ABQ4U0H3_9HYPH</name>
<proteinExistence type="predicted"/>
<evidence type="ECO:0000313" key="2">
    <source>
        <dbReference type="Proteomes" id="UP001055057"/>
    </source>
</evidence>
<comment type="caution">
    <text evidence="1">The sequence shown here is derived from an EMBL/GenBank/DDBJ whole genome shotgun (WGS) entry which is preliminary data.</text>
</comment>